<evidence type="ECO:0000256" key="1">
    <source>
        <dbReference type="SAM" id="MobiDB-lite"/>
    </source>
</evidence>
<dbReference type="AlphaFoldDB" id="A0A7J6TSW6"/>
<proteinExistence type="predicted"/>
<gene>
    <name evidence="2" type="ORF">FOZ62_027114</name>
</gene>
<feature type="region of interest" description="Disordered" evidence="1">
    <location>
        <begin position="1"/>
        <end position="24"/>
    </location>
</feature>
<organism evidence="2 3">
    <name type="scientific">Perkinsus olseni</name>
    <name type="common">Perkinsus atlanticus</name>
    <dbReference type="NCBI Taxonomy" id="32597"/>
    <lineage>
        <taxon>Eukaryota</taxon>
        <taxon>Sar</taxon>
        <taxon>Alveolata</taxon>
        <taxon>Perkinsozoa</taxon>
        <taxon>Perkinsea</taxon>
        <taxon>Perkinsida</taxon>
        <taxon>Perkinsidae</taxon>
        <taxon>Perkinsus</taxon>
    </lineage>
</organism>
<evidence type="ECO:0000313" key="3">
    <source>
        <dbReference type="Proteomes" id="UP000574390"/>
    </source>
</evidence>
<name>A0A7J6TSW6_PEROL</name>
<sequence>MQTGSDVDHTSSSSPPQEASGNSTKDLHRVLLECIGEAEKQRDEIVIFGVNEGALSSWVPQESPCCAAAVIAAAVNCCVGQHNWAVEEAIGALRTIVEDRIAGLIERLHALGAPTGIRKLLEDRLEDGRKGKKEGIDEVLRQVVAEIRTNATEIDDASRPALTETSHNLGEVQAQAIVFNIPFEGANEPTAVEKVLRALAVKIKCLRELQRGRPSTAGVGDWAIEAVLEAGGLLVERVLCKAARGRRSPLIKASDEEAAWDAFKVEFSKHDCMILTARKGQRPRDWVDWEEVIGAVTRWRGYGILGISGESNMTSVPL</sequence>
<comment type="caution">
    <text evidence="2">The sequence shown here is derived from an EMBL/GenBank/DDBJ whole genome shotgun (WGS) entry which is preliminary data.</text>
</comment>
<evidence type="ECO:0000313" key="2">
    <source>
        <dbReference type="EMBL" id="KAF4747722.1"/>
    </source>
</evidence>
<accession>A0A7J6TSW6</accession>
<protein>
    <submittedName>
        <fullName evidence="2">Uncharacterized protein</fullName>
    </submittedName>
</protein>
<dbReference type="EMBL" id="JABANM010005371">
    <property type="protein sequence ID" value="KAF4747722.1"/>
    <property type="molecule type" value="Genomic_DNA"/>
</dbReference>
<dbReference type="Proteomes" id="UP000574390">
    <property type="component" value="Unassembled WGS sequence"/>
</dbReference>
<reference evidence="2 3" key="1">
    <citation type="submission" date="2020-04" db="EMBL/GenBank/DDBJ databases">
        <title>Perkinsus olseni comparative genomics.</title>
        <authorList>
            <person name="Bogema D.R."/>
        </authorList>
    </citation>
    <scope>NUCLEOTIDE SEQUENCE [LARGE SCALE GENOMIC DNA]</scope>
    <source>
        <strain evidence="2">ATCC PRA-205</strain>
    </source>
</reference>